<dbReference type="Proteomes" id="UP001152798">
    <property type="component" value="Chromosome 4"/>
</dbReference>
<name>A0A9P0H9M7_NEZVI</name>
<dbReference type="AlphaFoldDB" id="A0A9P0H9M7"/>
<organism evidence="1 2">
    <name type="scientific">Nezara viridula</name>
    <name type="common">Southern green stink bug</name>
    <name type="synonym">Cimex viridulus</name>
    <dbReference type="NCBI Taxonomy" id="85310"/>
    <lineage>
        <taxon>Eukaryota</taxon>
        <taxon>Metazoa</taxon>
        <taxon>Ecdysozoa</taxon>
        <taxon>Arthropoda</taxon>
        <taxon>Hexapoda</taxon>
        <taxon>Insecta</taxon>
        <taxon>Pterygota</taxon>
        <taxon>Neoptera</taxon>
        <taxon>Paraneoptera</taxon>
        <taxon>Hemiptera</taxon>
        <taxon>Heteroptera</taxon>
        <taxon>Panheteroptera</taxon>
        <taxon>Pentatomomorpha</taxon>
        <taxon>Pentatomoidea</taxon>
        <taxon>Pentatomidae</taxon>
        <taxon>Pentatominae</taxon>
        <taxon>Nezara</taxon>
    </lineage>
</organism>
<dbReference type="EMBL" id="OV725080">
    <property type="protein sequence ID" value="CAH1397862.1"/>
    <property type="molecule type" value="Genomic_DNA"/>
</dbReference>
<sequence>MFYSVIKFIFQRYKNKSSH</sequence>
<protein>
    <submittedName>
        <fullName evidence="1">Uncharacterized protein</fullName>
    </submittedName>
</protein>
<evidence type="ECO:0000313" key="1">
    <source>
        <dbReference type="EMBL" id="CAH1397862.1"/>
    </source>
</evidence>
<keyword evidence="2" id="KW-1185">Reference proteome</keyword>
<reference evidence="1" key="1">
    <citation type="submission" date="2022-01" db="EMBL/GenBank/DDBJ databases">
        <authorList>
            <person name="King R."/>
        </authorList>
    </citation>
    <scope>NUCLEOTIDE SEQUENCE</scope>
</reference>
<accession>A0A9P0H9M7</accession>
<evidence type="ECO:0000313" key="2">
    <source>
        <dbReference type="Proteomes" id="UP001152798"/>
    </source>
</evidence>
<gene>
    <name evidence="1" type="ORF">NEZAVI_LOCUS7616</name>
</gene>
<proteinExistence type="predicted"/>